<feature type="transmembrane region" description="Helical" evidence="11">
    <location>
        <begin position="232"/>
        <end position="257"/>
    </location>
</feature>
<feature type="transmembrane region" description="Helical" evidence="11">
    <location>
        <begin position="375"/>
        <end position="396"/>
    </location>
</feature>
<dbReference type="GO" id="GO:0004930">
    <property type="term" value="F:G protein-coupled receptor activity"/>
    <property type="evidence" value="ECO:0007669"/>
    <property type="project" value="UniProtKB-KW"/>
</dbReference>
<proteinExistence type="inferred from homology"/>
<evidence type="ECO:0000256" key="2">
    <source>
        <dbReference type="ARBA" id="ARBA00022692"/>
    </source>
</evidence>
<dbReference type="CDD" id="cd14969">
    <property type="entry name" value="7tmA_Opsins_type2_animals"/>
    <property type="match status" value="1"/>
</dbReference>
<dbReference type="InterPro" id="IPR050125">
    <property type="entry name" value="GPCR_opsins"/>
</dbReference>
<evidence type="ECO:0000256" key="10">
    <source>
        <dbReference type="SAM" id="MobiDB-lite"/>
    </source>
</evidence>
<evidence type="ECO:0000259" key="12">
    <source>
        <dbReference type="PROSITE" id="PS50262"/>
    </source>
</evidence>
<evidence type="ECO:0000313" key="13">
    <source>
        <dbReference type="EMBL" id="CAH3141503.1"/>
    </source>
</evidence>
<keyword evidence="6 8" id="KW-0675">Receptor</keyword>
<organism evidence="13 14">
    <name type="scientific">Pocillopora meandrina</name>
    <dbReference type="NCBI Taxonomy" id="46732"/>
    <lineage>
        <taxon>Eukaryota</taxon>
        <taxon>Metazoa</taxon>
        <taxon>Cnidaria</taxon>
        <taxon>Anthozoa</taxon>
        <taxon>Hexacorallia</taxon>
        <taxon>Scleractinia</taxon>
        <taxon>Astrocoeniina</taxon>
        <taxon>Pocilloporidae</taxon>
        <taxon>Pocillopora</taxon>
    </lineage>
</organism>
<dbReference type="InterPro" id="IPR000276">
    <property type="entry name" value="GPCR_Rhodpsn"/>
</dbReference>
<feature type="transmembrane region" description="Helical" evidence="11">
    <location>
        <begin position="149"/>
        <end position="170"/>
    </location>
</feature>
<dbReference type="PROSITE" id="PS50262">
    <property type="entry name" value="G_PROTEIN_RECEP_F1_2"/>
    <property type="match status" value="1"/>
</dbReference>
<feature type="region of interest" description="Disordered" evidence="10">
    <location>
        <begin position="631"/>
        <end position="732"/>
    </location>
</feature>
<evidence type="ECO:0000256" key="11">
    <source>
        <dbReference type="SAM" id="Phobius"/>
    </source>
</evidence>
<evidence type="ECO:0000256" key="7">
    <source>
        <dbReference type="ARBA" id="ARBA00023224"/>
    </source>
</evidence>
<comment type="subcellular location">
    <subcellularLocation>
        <location evidence="1">Membrane</location>
        <topology evidence="1">Multi-pass membrane protein</topology>
    </subcellularLocation>
</comment>
<keyword evidence="3 11" id="KW-1133">Transmembrane helix</keyword>
<keyword evidence="14" id="KW-1185">Reference proteome</keyword>
<feature type="transmembrane region" description="Helical" evidence="11">
    <location>
        <begin position="190"/>
        <end position="212"/>
    </location>
</feature>
<dbReference type="InterPro" id="IPR017452">
    <property type="entry name" value="GPCR_Rhodpsn_7TM"/>
</dbReference>
<comment type="similarity">
    <text evidence="8">Belongs to the G-protein coupled receptor 1 family.</text>
</comment>
<feature type="compositionally biased region" description="Basic residues" evidence="10">
    <location>
        <begin position="702"/>
        <end position="715"/>
    </location>
</feature>
<evidence type="ECO:0000256" key="3">
    <source>
        <dbReference type="ARBA" id="ARBA00022989"/>
    </source>
</evidence>
<dbReference type="EMBL" id="CALNXJ010000035">
    <property type="protein sequence ID" value="CAH3141503.1"/>
    <property type="molecule type" value="Genomic_DNA"/>
</dbReference>
<protein>
    <recommendedName>
        <fullName evidence="12">G-protein coupled receptors family 1 profile domain-containing protein</fullName>
    </recommendedName>
</protein>
<dbReference type="AlphaFoldDB" id="A0AAU9XA41"/>
<dbReference type="SUPFAM" id="SSF81321">
    <property type="entry name" value="Family A G protein-coupled receptor-like"/>
    <property type="match status" value="1"/>
</dbReference>
<dbReference type="Pfam" id="PF00001">
    <property type="entry name" value="7tm_1"/>
    <property type="match status" value="1"/>
</dbReference>
<evidence type="ECO:0000256" key="1">
    <source>
        <dbReference type="ARBA" id="ARBA00004141"/>
    </source>
</evidence>
<feature type="transmembrane region" description="Helical" evidence="11">
    <location>
        <begin position="342"/>
        <end position="363"/>
    </location>
</feature>
<feature type="compositionally biased region" description="Polar residues" evidence="10">
    <location>
        <begin position="668"/>
        <end position="679"/>
    </location>
</feature>
<feature type="compositionally biased region" description="Polar residues" evidence="10">
    <location>
        <begin position="548"/>
        <end position="558"/>
    </location>
</feature>
<keyword evidence="7 8" id="KW-0807">Transducer</keyword>
<dbReference type="Proteomes" id="UP001159428">
    <property type="component" value="Unassembled WGS sequence"/>
</dbReference>
<keyword evidence="2 8" id="KW-0812">Transmembrane</keyword>
<feature type="domain" description="G-protein coupled receptors family 1 profile" evidence="12">
    <location>
        <begin position="125"/>
        <end position="393"/>
    </location>
</feature>
<evidence type="ECO:0000256" key="4">
    <source>
        <dbReference type="ARBA" id="ARBA00023040"/>
    </source>
</evidence>
<dbReference type="PRINTS" id="PR00237">
    <property type="entry name" value="GPCRRHODOPSN"/>
</dbReference>
<evidence type="ECO:0000256" key="5">
    <source>
        <dbReference type="ARBA" id="ARBA00023136"/>
    </source>
</evidence>
<reference evidence="13 14" key="1">
    <citation type="submission" date="2022-05" db="EMBL/GenBank/DDBJ databases">
        <authorList>
            <consortium name="Genoscope - CEA"/>
            <person name="William W."/>
        </authorList>
    </citation>
    <scope>NUCLEOTIDE SEQUENCE [LARGE SCALE GENOMIC DNA]</scope>
</reference>
<dbReference type="GO" id="GO:0016020">
    <property type="term" value="C:membrane"/>
    <property type="evidence" value="ECO:0007669"/>
    <property type="project" value="UniProtKB-SubCell"/>
</dbReference>
<dbReference type="PROSITE" id="PS00237">
    <property type="entry name" value="G_PROTEIN_RECEP_F1_1"/>
    <property type="match status" value="1"/>
</dbReference>
<feature type="transmembrane region" description="Helical" evidence="11">
    <location>
        <begin position="277"/>
        <end position="301"/>
    </location>
</feature>
<feature type="region of interest" description="Disordered" evidence="10">
    <location>
        <begin position="548"/>
        <end position="596"/>
    </location>
</feature>
<dbReference type="PANTHER" id="PTHR24240">
    <property type="entry name" value="OPSIN"/>
    <property type="match status" value="1"/>
</dbReference>
<keyword evidence="4 8" id="KW-0297">G-protein coupled receptor</keyword>
<gene>
    <name evidence="13" type="ORF">PMEA_00019764</name>
</gene>
<evidence type="ECO:0000256" key="9">
    <source>
        <dbReference type="SAM" id="Coils"/>
    </source>
</evidence>
<keyword evidence="5 11" id="KW-0472">Membrane</keyword>
<feature type="compositionally biased region" description="Polar residues" evidence="10">
    <location>
        <begin position="566"/>
        <end position="592"/>
    </location>
</feature>
<sequence>MSFKEAVDTPNEVITVLASAEDEEALVKVAKIYNDIVEERSLQQESVKTTLRALSKILAKNEEEEKALRVDEKLPAIEKLQVEKDTTVKHIEKLEADVKVFEKNITEKEAEMKEWTEKAAEVKTDRVEVLPQTKYNFSLYTNLRTAANLFILNLAFCDVMLSILDNTFSIASTLYGRWLFGRAGCVVYGFFHYFFICCTVSTLAAISVDRFFFITRPSQTRAVQVITRRKAIAIVLIIYLYTFLFTFPPCVGWNSFVEEKVFFSGCYINFGDQRTSSIVYSVIAPFFLFLVPLSVMIYCYARIFVAVRRSTQRTIGRSLGTPNSVKKRYPVLKRTHIQTAKMIIVVIFFSMIVWVPYVVVSLIKASDSYIDPLLSHITVVVAKSCVIYNVLIYVMLNRKLKAAILDAVCCGRQSFFLIGSPSSANNVNRNRISRILSETEVPSQVVEAQKNRLSALTLQRSNENMLEEFSDHLSPPFIPKVKNGVVKSVEFKDGQRRDTVFGTSKEELEEVLNGRDPIPASESNGDTFHHGEDFYSRRKKVSKIQRSLNGNHMGNGSLITLHDGTSDQNHSRQGASEKSTPLNATDVTSPRNGTLPIERTQHFTHATNETPLCTLPRETAGQNLQRVHHLYSSATNPRSQNLSSPSQMYKKGTRPASAQRVKKRESPDSSIPRASTSTDQESDLSRTSREGSFVQRSVSNSHKTKKLRSGNRRTNGKNTMPSRTKSHASYARRDHISNRDPLHTSAHELLEIQNFWKRMSLCLDDIDLDEVTREMEMV</sequence>
<keyword evidence="9" id="KW-0175">Coiled coil</keyword>
<dbReference type="Gene3D" id="1.20.1070.10">
    <property type="entry name" value="Rhodopsin 7-helix transmembrane proteins"/>
    <property type="match status" value="1"/>
</dbReference>
<name>A0AAU9XA41_9CNID</name>
<accession>A0AAU9XA41</accession>
<comment type="caution">
    <text evidence="13">The sequence shown here is derived from an EMBL/GenBank/DDBJ whole genome shotgun (WGS) entry which is preliminary data.</text>
</comment>
<feature type="coiled-coil region" evidence="9">
    <location>
        <begin position="77"/>
        <end position="125"/>
    </location>
</feature>
<evidence type="ECO:0000256" key="6">
    <source>
        <dbReference type="ARBA" id="ARBA00023170"/>
    </source>
</evidence>
<evidence type="ECO:0000313" key="14">
    <source>
        <dbReference type="Proteomes" id="UP001159428"/>
    </source>
</evidence>
<evidence type="ECO:0000256" key="8">
    <source>
        <dbReference type="RuleBase" id="RU000688"/>
    </source>
</evidence>
<feature type="compositionally biased region" description="Polar residues" evidence="10">
    <location>
        <begin position="632"/>
        <end position="647"/>
    </location>
</feature>